<keyword evidence="2" id="KW-1185">Reference proteome</keyword>
<dbReference type="Proteomes" id="UP000886998">
    <property type="component" value="Unassembled WGS sequence"/>
</dbReference>
<name>A0A8X6WUJ0_9ARAC</name>
<evidence type="ECO:0000313" key="2">
    <source>
        <dbReference type="Proteomes" id="UP000886998"/>
    </source>
</evidence>
<proteinExistence type="predicted"/>
<sequence>MDGGDFCRSPGCGAAIDIFPPTILPPIRVSARGFLKLGFETGVVDGISSLLKRRHYWQRDTPSQKQTKSRRR</sequence>
<dbReference type="AlphaFoldDB" id="A0A8X6WUJ0"/>
<accession>A0A8X6WUJ0</accession>
<dbReference type="EMBL" id="BMAV01002554">
    <property type="protein sequence ID" value="GFY41495.1"/>
    <property type="molecule type" value="Genomic_DNA"/>
</dbReference>
<organism evidence="1 2">
    <name type="scientific">Trichonephila inaurata madagascariensis</name>
    <dbReference type="NCBI Taxonomy" id="2747483"/>
    <lineage>
        <taxon>Eukaryota</taxon>
        <taxon>Metazoa</taxon>
        <taxon>Ecdysozoa</taxon>
        <taxon>Arthropoda</taxon>
        <taxon>Chelicerata</taxon>
        <taxon>Arachnida</taxon>
        <taxon>Araneae</taxon>
        <taxon>Araneomorphae</taxon>
        <taxon>Entelegynae</taxon>
        <taxon>Araneoidea</taxon>
        <taxon>Nephilidae</taxon>
        <taxon>Trichonephila</taxon>
        <taxon>Trichonephila inaurata</taxon>
    </lineage>
</organism>
<protein>
    <submittedName>
        <fullName evidence="1">Uncharacterized protein</fullName>
    </submittedName>
</protein>
<reference evidence="1" key="1">
    <citation type="submission" date="2020-08" db="EMBL/GenBank/DDBJ databases">
        <title>Multicomponent nature underlies the extraordinary mechanical properties of spider dragline silk.</title>
        <authorList>
            <person name="Kono N."/>
            <person name="Nakamura H."/>
            <person name="Mori M."/>
            <person name="Yoshida Y."/>
            <person name="Ohtoshi R."/>
            <person name="Malay A.D."/>
            <person name="Moran D.A.P."/>
            <person name="Tomita M."/>
            <person name="Numata K."/>
            <person name="Arakawa K."/>
        </authorList>
    </citation>
    <scope>NUCLEOTIDE SEQUENCE</scope>
</reference>
<comment type="caution">
    <text evidence="1">The sequence shown here is derived from an EMBL/GenBank/DDBJ whole genome shotgun (WGS) entry which is preliminary data.</text>
</comment>
<gene>
    <name evidence="1" type="ORF">TNIN_212641</name>
</gene>
<evidence type="ECO:0000313" key="1">
    <source>
        <dbReference type="EMBL" id="GFY41495.1"/>
    </source>
</evidence>